<organism evidence="1 2">
    <name type="scientific">candidate division WWE3 bacterium</name>
    <dbReference type="NCBI Taxonomy" id="2053526"/>
    <lineage>
        <taxon>Bacteria</taxon>
        <taxon>Katanobacteria</taxon>
    </lineage>
</organism>
<dbReference type="EMBL" id="JABTTY010000001">
    <property type="protein sequence ID" value="MBE7525613.1"/>
    <property type="molecule type" value="Genomic_DNA"/>
</dbReference>
<name>A0A928TXL2_UNCKA</name>
<gene>
    <name evidence="1" type="ORF">HS096_04490</name>
</gene>
<comment type="caution">
    <text evidence="1">The sequence shown here is derived from an EMBL/GenBank/DDBJ whole genome shotgun (WGS) entry which is preliminary data.</text>
</comment>
<protein>
    <submittedName>
        <fullName evidence="1">Uncharacterized protein</fullName>
    </submittedName>
</protein>
<accession>A0A928TXL2</accession>
<dbReference type="AlphaFoldDB" id="A0A928TXL2"/>
<reference evidence="1" key="1">
    <citation type="submission" date="2020-05" db="EMBL/GenBank/DDBJ databases">
        <title>High-Quality Genomes of Partial-Nitritation/Anammox System by Hierarchical Clustering Based Hybrid Assembly.</title>
        <authorList>
            <person name="Liu L."/>
            <person name="Wang Y."/>
            <person name="Che Y."/>
            <person name="Chen Y."/>
            <person name="Xia Y."/>
            <person name="Luo R."/>
            <person name="Cheng S.H."/>
            <person name="Zheng C."/>
            <person name="Zhang T."/>
        </authorList>
    </citation>
    <scope>NUCLEOTIDE SEQUENCE</scope>
    <source>
        <strain evidence="1">H1_PAT1</strain>
    </source>
</reference>
<sequence>MHSSTKIFFAQLHNSITKSENVKDPQEKAVRELETRVNDFLKQQPNATVSWLQNSAAYEWGAFTQLTAIATYSS</sequence>
<proteinExistence type="predicted"/>
<evidence type="ECO:0000313" key="2">
    <source>
        <dbReference type="Proteomes" id="UP000710385"/>
    </source>
</evidence>
<evidence type="ECO:0000313" key="1">
    <source>
        <dbReference type="EMBL" id="MBE7525613.1"/>
    </source>
</evidence>
<dbReference type="Proteomes" id="UP000710385">
    <property type="component" value="Unassembled WGS sequence"/>
</dbReference>